<dbReference type="EMBL" id="CP001135">
    <property type="protein sequence ID" value="ACY83992.1"/>
    <property type="molecule type" value="Genomic_DNA"/>
</dbReference>
<name>A0AAU8P642_EDWPI</name>
<reference evidence="1 2" key="1">
    <citation type="journal article" date="2009" name="PLoS ONE">
        <title>Genome sequence of the versatile fish pathogen Edwardsiella tarda provides insights into its adaptation to broad host ranges and intracellular niches.</title>
        <authorList>
            <person name="Wang Q."/>
            <person name="Yang M."/>
            <person name="Xiao J."/>
            <person name="Wu H."/>
            <person name="Wang X."/>
            <person name="Lv Y."/>
            <person name="Xu L."/>
            <person name="Zheng H."/>
            <person name="Wang S."/>
            <person name="Zhao G."/>
            <person name="Liu Q."/>
            <person name="Zhang Y."/>
        </authorList>
    </citation>
    <scope>NUCLEOTIDE SEQUENCE [LARGE SCALE GENOMIC DNA]</scope>
    <source>
        <strain evidence="2">EIB202 / CCTCC M208068</strain>
    </source>
</reference>
<evidence type="ECO:0000313" key="1">
    <source>
        <dbReference type="EMBL" id="ACY83992.1"/>
    </source>
</evidence>
<accession>A0AAU8P642</accession>
<organism evidence="1 2">
    <name type="scientific">Edwardsiella piscicida</name>
    <dbReference type="NCBI Taxonomy" id="1263550"/>
    <lineage>
        <taxon>Bacteria</taxon>
        <taxon>Pseudomonadati</taxon>
        <taxon>Pseudomonadota</taxon>
        <taxon>Gammaproteobacteria</taxon>
        <taxon>Enterobacterales</taxon>
        <taxon>Hafniaceae</taxon>
        <taxon>Edwardsiella</taxon>
    </lineage>
</organism>
<proteinExistence type="predicted"/>
<dbReference type="AlphaFoldDB" id="A0AAU8P642"/>
<dbReference type="KEGG" id="etr:ETAE_1147"/>
<protein>
    <submittedName>
        <fullName evidence="1">Uncharacterized protein</fullName>
    </submittedName>
</protein>
<evidence type="ECO:0000313" key="2">
    <source>
        <dbReference type="Proteomes" id="UP000002634"/>
    </source>
</evidence>
<dbReference type="Proteomes" id="UP000002634">
    <property type="component" value="Chromosome"/>
</dbReference>
<keyword evidence="2" id="KW-1185">Reference proteome</keyword>
<gene>
    <name evidence="1" type="ordered locus">ETAE_1147</name>
</gene>
<sequence>MRCRFKNAHLNRVQHNKFPESVFLSIKYFSDDRLNCR</sequence>